<name>A0A317C9V7_9GAMM</name>
<evidence type="ECO:0000256" key="5">
    <source>
        <dbReference type="ARBA" id="ARBA00022989"/>
    </source>
</evidence>
<dbReference type="AlphaFoldDB" id="A0A317C9V7"/>
<protein>
    <recommendedName>
        <fullName evidence="8">Peptidase M50 domain-containing protein</fullName>
    </recommendedName>
</protein>
<proteinExistence type="inferred from homology"/>
<gene>
    <name evidence="9" type="ORF">DKW60_19045</name>
</gene>
<feature type="transmembrane region" description="Helical" evidence="7">
    <location>
        <begin position="154"/>
        <end position="175"/>
    </location>
</feature>
<evidence type="ECO:0000256" key="3">
    <source>
        <dbReference type="ARBA" id="ARBA00007931"/>
    </source>
</evidence>
<dbReference type="OrthoDB" id="9781963at2"/>
<feature type="transmembrane region" description="Helical" evidence="7">
    <location>
        <begin position="121"/>
        <end position="142"/>
    </location>
</feature>
<comment type="caution">
    <text evidence="9">The sequence shown here is derived from an EMBL/GenBank/DDBJ whole genome shotgun (WGS) entry which is preliminary data.</text>
</comment>
<evidence type="ECO:0000313" key="9">
    <source>
        <dbReference type="EMBL" id="PWQ92842.1"/>
    </source>
</evidence>
<evidence type="ECO:0000256" key="1">
    <source>
        <dbReference type="ARBA" id="ARBA00001947"/>
    </source>
</evidence>
<dbReference type="Proteomes" id="UP000245539">
    <property type="component" value="Unassembled WGS sequence"/>
</dbReference>
<keyword evidence="10" id="KW-1185">Reference proteome</keyword>
<feature type="transmembrane region" description="Helical" evidence="7">
    <location>
        <begin position="44"/>
        <end position="66"/>
    </location>
</feature>
<dbReference type="Pfam" id="PF02163">
    <property type="entry name" value="Peptidase_M50"/>
    <property type="match status" value="1"/>
</dbReference>
<dbReference type="EMBL" id="QGKM01000075">
    <property type="protein sequence ID" value="PWQ92842.1"/>
    <property type="molecule type" value="Genomic_DNA"/>
</dbReference>
<keyword evidence="4 7" id="KW-0812">Transmembrane</keyword>
<comment type="cofactor">
    <cofactor evidence="1">
        <name>Zn(2+)</name>
        <dbReference type="ChEBI" id="CHEBI:29105"/>
    </cofactor>
</comment>
<evidence type="ECO:0000313" key="10">
    <source>
        <dbReference type="Proteomes" id="UP000245539"/>
    </source>
</evidence>
<feature type="transmembrane region" description="Helical" evidence="7">
    <location>
        <begin position="17"/>
        <end position="38"/>
    </location>
</feature>
<dbReference type="CDD" id="cd05709">
    <property type="entry name" value="S2P-M50"/>
    <property type="match status" value="1"/>
</dbReference>
<evidence type="ECO:0000256" key="2">
    <source>
        <dbReference type="ARBA" id="ARBA00004141"/>
    </source>
</evidence>
<keyword evidence="5 7" id="KW-1133">Transmembrane helix</keyword>
<dbReference type="GO" id="GO:0006508">
    <property type="term" value="P:proteolysis"/>
    <property type="evidence" value="ECO:0007669"/>
    <property type="project" value="InterPro"/>
</dbReference>
<accession>A0A317C9V7</accession>
<sequence length="216" mass="24401">MYIDQKDKEPSSKGEKIFVLVLTLLFFFMMSMEMISNYEPRKLGMLFFVLFWIPLLFLHEFGHALMAKLCGWQVKRTVIGLGGVLHKTTLFGAPMEIRMIPLEGFVSIAPENLHWVRIKHALIYFAGPGIELLVFLLIMLFLGTDQIFALHDNYYQIALQSLAFAALVGAVINLIPLGIRTAEGTAPNDGLGIITSLTSSKMDYELWIRNNQKSSD</sequence>
<dbReference type="RefSeq" id="WP_109839254.1">
    <property type="nucleotide sequence ID" value="NZ_QGKM01000075.1"/>
</dbReference>
<evidence type="ECO:0000256" key="6">
    <source>
        <dbReference type="ARBA" id="ARBA00023136"/>
    </source>
</evidence>
<reference evidence="9 10" key="1">
    <citation type="submission" date="2018-05" db="EMBL/GenBank/DDBJ databases">
        <title>Leucothrix arctica sp. nov., isolated from Arctic seawater.</title>
        <authorList>
            <person name="Choi A."/>
            <person name="Baek K."/>
        </authorList>
    </citation>
    <scope>NUCLEOTIDE SEQUENCE [LARGE SCALE GENOMIC DNA]</scope>
    <source>
        <strain evidence="9 10">JCM 18388</strain>
    </source>
</reference>
<comment type="subcellular location">
    <subcellularLocation>
        <location evidence="2">Membrane</location>
        <topology evidence="2">Multi-pass membrane protein</topology>
    </subcellularLocation>
</comment>
<comment type="similarity">
    <text evidence="3">Belongs to the peptidase M50B family.</text>
</comment>
<dbReference type="GO" id="GO:0016020">
    <property type="term" value="C:membrane"/>
    <property type="evidence" value="ECO:0007669"/>
    <property type="project" value="UniProtKB-SubCell"/>
</dbReference>
<feature type="domain" description="Peptidase M50" evidence="8">
    <location>
        <begin position="48"/>
        <end position="142"/>
    </location>
</feature>
<evidence type="ECO:0000256" key="7">
    <source>
        <dbReference type="SAM" id="Phobius"/>
    </source>
</evidence>
<organism evidence="9 10">
    <name type="scientific">Leucothrix pacifica</name>
    <dbReference type="NCBI Taxonomy" id="1247513"/>
    <lineage>
        <taxon>Bacteria</taxon>
        <taxon>Pseudomonadati</taxon>
        <taxon>Pseudomonadota</taxon>
        <taxon>Gammaproteobacteria</taxon>
        <taxon>Thiotrichales</taxon>
        <taxon>Thiotrichaceae</taxon>
        <taxon>Leucothrix</taxon>
    </lineage>
</organism>
<keyword evidence="6 7" id="KW-0472">Membrane</keyword>
<dbReference type="InterPro" id="IPR008915">
    <property type="entry name" value="Peptidase_M50"/>
</dbReference>
<evidence type="ECO:0000259" key="8">
    <source>
        <dbReference type="Pfam" id="PF02163"/>
    </source>
</evidence>
<evidence type="ECO:0000256" key="4">
    <source>
        <dbReference type="ARBA" id="ARBA00022692"/>
    </source>
</evidence>